<dbReference type="Gene3D" id="1.10.1050.10">
    <property type="entry name" value="Ribosomal Protein S4 Delta 41, Chain A, domain 1"/>
    <property type="match status" value="1"/>
</dbReference>
<dbReference type="PROSITE" id="PS50889">
    <property type="entry name" value="S4"/>
    <property type="match status" value="1"/>
</dbReference>
<evidence type="ECO:0000313" key="11">
    <source>
        <dbReference type="EMBL" id="PVY95300.1"/>
    </source>
</evidence>
<proteinExistence type="inferred from homology"/>
<dbReference type="GO" id="GO:0006412">
    <property type="term" value="P:translation"/>
    <property type="evidence" value="ECO:0007669"/>
    <property type="project" value="UniProtKB-UniRule"/>
</dbReference>
<evidence type="ECO:0000256" key="5">
    <source>
        <dbReference type="ARBA" id="ARBA00023274"/>
    </source>
</evidence>
<comment type="subunit">
    <text evidence="7">Part of the 30S ribosomal subunit. Contacts protein S5. The interaction surface between S4 and S5 is involved in control of translational fidelity.</text>
</comment>
<feature type="domain" description="Small ribosomal subunit protein uS4 N-terminal" evidence="10">
    <location>
        <begin position="18"/>
        <end position="102"/>
    </location>
</feature>
<evidence type="ECO:0000256" key="2">
    <source>
        <dbReference type="ARBA" id="ARBA00022730"/>
    </source>
</evidence>
<evidence type="ECO:0000256" key="7">
    <source>
        <dbReference type="HAMAP-Rule" id="MF_01306"/>
    </source>
</evidence>
<dbReference type="SMART" id="SM00363">
    <property type="entry name" value="S4"/>
    <property type="match status" value="1"/>
</dbReference>
<dbReference type="EMBL" id="QEKV01000002">
    <property type="protein sequence ID" value="PVY95300.1"/>
    <property type="molecule type" value="Genomic_DNA"/>
</dbReference>
<comment type="function">
    <text evidence="7">With S5 and S12 plays an important role in translational accuracy.</text>
</comment>
<dbReference type="PANTHER" id="PTHR11831:SF4">
    <property type="entry name" value="SMALL RIBOSOMAL SUBUNIT PROTEIN US4M"/>
    <property type="match status" value="1"/>
</dbReference>
<organism evidence="11 12">
    <name type="scientific">Ezakiella coagulans</name>
    <dbReference type="NCBI Taxonomy" id="46507"/>
    <lineage>
        <taxon>Bacteria</taxon>
        <taxon>Bacillati</taxon>
        <taxon>Bacillota</taxon>
        <taxon>Tissierellia</taxon>
        <taxon>Ezakiella</taxon>
    </lineage>
</organism>
<dbReference type="AlphaFoldDB" id="A0A2U1E5S6"/>
<evidence type="ECO:0000256" key="1">
    <source>
        <dbReference type="ARBA" id="ARBA00007465"/>
    </source>
</evidence>
<dbReference type="InterPro" id="IPR002942">
    <property type="entry name" value="S4_RNA-bd"/>
</dbReference>
<dbReference type="GO" id="GO:0003735">
    <property type="term" value="F:structural constituent of ribosome"/>
    <property type="evidence" value="ECO:0007669"/>
    <property type="project" value="InterPro"/>
</dbReference>
<dbReference type="SUPFAM" id="SSF55174">
    <property type="entry name" value="Alpha-L RNA-binding motif"/>
    <property type="match status" value="1"/>
</dbReference>
<dbReference type="NCBIfam" id="NF003717">
    <property type="entry name" value="PRK05327.1"/>
    <property type="match status" value="1"/>
</dbReference>
<evidence type="ECO:0000256" key="8">
    <source>
        <dbReference type="RuleBase" id="RU003699"/>
    </source>
</evidence>
<dbReference type="InterPro" id="IPR036986">
    <property type="entry name" value="S4_RNA-bd_sf"/>
</dbReference>
<comment type="similarity">
    <text evidence="1 7 8">Belongs to the universal ribosomal protein uS4 family.</text>
</comment>
<sequence length="212" mass="24136">MNTAANPILGKVIQKMSSLKGARVKIVRRLGLNVFNLPKANKGMKKGAARSDKKLSTYGEQLLEKQRLRAYYQVPENQLKGYFDKARKSKEQTGHALVKLLETRLDNMVYRAGFASSIRQARQMVVHGHILVNGKKVDRPSFQVQVGDELTLKEKSRSNDMFKDNFAVGGNSPYPYISKDENKFSAKLVKMPEREEVPIEIQDVFVVEYYSH</sequence>
<protein>
    <recommendedName>
        <fullName evidence="6 7">Small ribosomal subunit protein uS4</fullName>
    </recommendedName>
</protein>
<dbReference type="FunFam" id="3.10.290.10:FF:000001">
    <property type="entry name" value="30S ribosomal protein S4"/>
    <property type="match status" value="1"/>
</dbReference>
<keyword evidence="2 7" id="KW-0699">rRNA-binding</keyword>
<keyword evidence="3 7" id="KW-0694">RNA-binding</keyword>
<comment type="caution">
    <text evidence="11">The sequence shown here is derived from an EMBL/GenBank/DDBJ whole genome shotgun (WGS) entry which is preliminary data.</text>
</comment>
<dbReference type="InterPro" id="IPR005709">
    <property type="entry name" value="Ribosomal_uS4_bac-type"/>
</dbReference>
<dbReference type="PANTHER" id="PTHR11831">
    <property type="entry name" value="30S 40S RIBOSOMAL PROTEIN"/>
    <property type="match status" value="1"/>
</dbReference>
<keyword evidence="12" id="KW-1185">Reference proteome</keyword>
<keyword evidence="4 7" id="KW-0689">Ribosomal protein</keyword>
<keyword evidence="5 7" id="KW-0687">Ribonucleoprotein</keyword>
<evidence type="ECO:0000313" key="12">
    <source>
        <dbReference type="Proteomes" id="UP000245793"/>
    </source>
</evidence>
<evidence type="ECO:0000259" key="10">
    <source>
        <dbReference type="SMART" id="SM01390"/>
    </source>
</evidence>
<evidence type="ECO:0000256" key="4">
    <source>
        <dbReference type="ARBA" id="ARBA00022980"/>
    </source>
</evidence>
<accession>A0A2U1E5S6</accession>
<evidence type="ECO:0000256" key="6">
    <source>
        <dbReference type="ARBA" id="ARBA00035254"/>
    </source>
</evidence>
<dbReference type="Proteomes" id="UP000245793">
    <property type="component" value="Unassembled WGS sequence"/>
</dbReference>
<dbReference type="InterPro" id="IPR022801">
    <property type="entry name" value="Ribosomal_uS4"/>
</dbReference>
<dbReference type="InterPro" id="IPR018079">
    <property type="entry name" value="Ribosomal_uS4_CS"/>
</dbReference>
<feature type="domain" description="RNA-binding S4" evidence="9">
    <location>
        <begin position="103"/>
        <end position="167"/>
    </location>
</feature>
<evidence type="ECO:0000256" key="3">
    <source>
        <dbReference type="ARBA" id="ARBA00022884"/>
    </source>
</evidence>
<dbReference type="Pfam" id="PF01479">
    <property type="entry name" value="S4"/>
    <property type="match status" value="1"/>
</dbReference>
<reference evidence="11 12" key="1">
    <citation type="submission" date="2018-04" db="EMBL/GenBank/DDBJ databases">
        <title>Genomic Encyclopedia of Type Strains, Phase IV (KMG-IV): sequencing the most valuable type-strain genomes for metagenomic binning, comparative biology and taxonomic classification.</title>
        <authorList>
            <person name="Goeker M."/>
        </authorList>
    </citation>
    <scope>NUCLEOTIDE SEQUENCE [LARGE SCALE GENOMIC DNA]</scope>
    <source>
        <strain evidence="11 12">DSM 20705</strain>
    </source>
</reference>
<dbReference type="SMART" id="SM01390">
    <property type="entry name" value="Ribosomal_S4"/>
    <property type="match status" value="1"/>
</dbReference>
<dbReference type="PROSITE" id="PS00632">
    <property type="entry name" value="RIBOSOMAL_S4"/>
    <property type="match status" value="1"/>
</dbReference>
<dbReference type="GO" id="GO:0019843">
    <property type="term" value="F:rRNA binding"/>
    <property type="evidence" value="ECO:0007669"/>
    <property type="project" value="UniProtKB-UniRule"/>
</dbReference>
<gene>
    <name evidence="7" type="primary">rpsD</name>
    <name evidence="11" type="ORF">C7381_102189</name>
</gene>
<dbReference type="GO" id="GO:0015935">
    <property type="term" value="C:small ribosomal subunit"/>
    <property type="evidence" value="ECO:0007669"/>
    <property type="project" value="InterPro"/>
</dbReference>
<comment type="function">
    <text evidence="7">One of the primary rRNA binding proteins, it binds directly to 16S rRNA where it nucleates assembly of the body of the 30S subunit.</text>
</comment>
<evidence type="ECO:0000259" key="9">
    <source>
        <dbReference type="SMART" id="SM00363"/>
    </source>
</evidence>
<dbReference type="HAMAP" id="MF_01306_B">
    <property type="entry name" value="Ribosomal_uS4_B"/>
    <property type="match status" value="1"/>
</dbReference>
<dbReference type="Pfam" id="PF00163">
    <property type="entry name" value="Ribosomal_S4"/>
    <property type="match status" value="1"/>
</dbReference>
<dbReference type="Gene3D" id="3.10.290.10">
    <property type="entry name" value="RNA-binding S4 domain"/>
    <property type="match status" value="1"/>
</dbReference>
<dbReference type="InterPro" id="IPR001912">
    <property type="entry name" value="Ribosomal_uS4_N"/>
</dbReference>
<dbReference type="NCBIfam" id="TIGR01017">
    <property type="entry name" value="rpsD_bact"/>
    <property type="match status" value="1"/>
</dbReference>
<name>A0A2U1E5S6_9FIRM</name>
<dbReference type="CDD" id="cd00165">
    <property type="entry name" value="S4"/>
    <property type="match status" value="1"/>
</dbReference>
<dbReference type="GO" id="GO:0042274">
    <property type="term" value="P:ribosomal small subunit biogenesis"/>
    <property type="evidence" value="ECO:0007669"/>
    <property type="project" value="TreeGrafter"/>
</dbReference>